<feature type="region of interest" description="Disordered" evidence="1">
    <location>
        <begin position="1"/>
        <end position="60"/>
    </location>
</feature>
<evidence type="ECO:0000256" key="1">
    <source>
        <dbReference type="SAM" id="MobiDB-lite"/>
    </source>
</evidence>
<feature type="non-terminal residue" evidence="2">
    <location>
        <position position="1"/>
    </location>
</feature>
<reference evidence="2" key="1">
    <citation type="submission" date="2017-07" db="EMBL/GenBank/DDBJ databases">
        <title>Taro Niue Genome Assembly and Annotation.</title>
        <authorList>
            <person name="Atibalentja N."/>
            <person name="Keating K."/>
            <person name="Fields C.J."/>
        </authorList>
    </citation>
    <scope>NUCLEOTIDE SEQUENCE</scope>
    <source>
        <strain evidence="2">Niue_2</strain>
        <tissue evidence="2">Leaf</tissue>
    </source>
</reference>
<accession>A0A843WD41</accession>
<evidence type="ECO:0000313" key="3">
    <source>
        <dbReference type="Proteomes" id="UP000652761"/>
    </source>
</evidence>
<comment type="caution">
    <text evidence="2">The sequence shown here is derived from an EMBL/GenBank/DDBJ whole genome shotgun (WGS) entry which is preliminary data.</text>
</comment>
<dbReference type="Proteomes" id="UP000652761">
    <property type="component" value="Unassembled WGS sequence"/>
</dbReference>
<keyword evidence="3" id="KW-1185">Reference proteome</keyword>
<name>A0A843WD41_COLES</name>
<dbReference type="AlphaFoldDB" id="A0A843WD41"/>
<dbReference type="EMBL" id="NMUH01004327">
    <property type="protein sequence ID" value="MQM09243.1"/>
    <property type="molecule type" value="Genomic_DNA"/>
</dbReference>
<organism evidence="2 3">
    <name type="scientific">Colocasia esculenta</name>
    <name type="common">Wild taro</name>
    <name type="synonym">Arum esculentum</name>
    <dbReference type="NCBI Taxonomy" id="4460"/>
    <lineage>
        <taxon>Eukaryota</taxon>
        <taxon>Viridiplantae</taxon>
        <taxon>Streptophyta</taxon>
        <taxon>Embryophyta</taxon>
        <taxon>Tracheophyta</taxon>
        <taxon>Spermatophyta</taxon>
        <taxon>Magnoliopsida</taxon>
        <taxon>Liliopsida</taxon>
        <taxon>Araceae</taxon>
        <taxon>Aroideae</taxon>
        <taxon>Colocasieae</taxon>
        <taxon>Colocasia</taxon>
    </lineage>
</organism>
<protein>
    <submittedName>
        <fullName evidence="2">Uncharacterized protein</fullName>
    </submittedName>
</protein>
<feature type="non-terminal residue" evidence="2">
    <location>
        <position position="229"/>
    </location>
</feature>
<sequence length="229" mass="25668">GGLSDKVPQSGDKNSSPYASSNEPDNVPPLPNEKLLAPISQKKPVKSKEPSGSSSREFSHLDQIRSEADGKILQQLQSLPVNITVWEAIAWSKDLRETLVKILQEPEIYETHMANFQSQAYNETGELFVVNKSLAKLPANTSQTTRPERRSISYEADHISQVISGSIPLPSNCMQICSLKQEQSVRRLKTSVVTYQRKERRKNAKKVTKPILFYKGELILLTYTGTRLS</sequence>
<feature type="compositionally biased region" description="Polar residues" evidence="1">
    <location>
        <begin position="11"/>
        <end position="24"/>
    </location>
</feature>
<evidence type="ECO:0000313" key="2">
    <source>
        <dbReference type="EMBL" id="MQM09243.1"/>
    </source>
</evidence>
<proteinExistence type="predicted"/>
<gene>
    <name evidence="2" type="ORF">Taro_042118</name>
</gene>